<keyword evidence="3" id="KW-1185">Reference proteome</keyword>
<comment type="caution">
    <text evidence="2">The sequence shown here is derived from an EMBL/GenBank/DDBJ whole genome shotgun (WGS) entry which is preliminary data.</text>
</comment>
<sequence>MVEGAVEGVVKAVASARDVPPKQLDVTLQNHISGDAIRRLTNHSSTPWQLSFELPEHDITIESDGGIFVDGELEYNRFDEESEDSGLP</sequence>
<accession>A0AAW4PTH2</accession>
<organism evidence="2 3">
    <name type="scientific">Haloarcula rubra</name>
    <dbReference type="NCBI Taxonomy" id="2487747"/>
    <lineage>
        <taxon>Archaea</taxon>
        <taxon>Methanobacteriati</taxon>
        <taxon>Methanobacteriota</taxon>
        <taxon>Stenosarchaea group</taxon>
        <taxon>Halobacteria</taxon>
        <taxon>Halobacteriales</taxon>
        <taxon>Haloarculaceae</taxon>
        <taxon>Haloarcula</taxon>
    </lineage>
</organism>
<dbReference type="RefSeq" id="WP_220619248.1">
    <property type="nucleotide sequence ID" value="NZ_RKLR01000006.1"/>
</dbReference>
<gene>
    <name evidence="2" type="ORF">EGH21_14760</name>
</gene>
<protein>
    <recommendedName>
        <fullName evidence="1">Halobacterial output domain-containing protein</fullName>
    </recommendedName>
</protein>
<dbReference type="Proteomes" id="UP001430377">
    <property type="component" value="Unassembled WGS sequence"/>
</dbReference>
<dbReference type="InterPro" id="IPR040624">
    <property type="entry name" value="HalOD1"/>
</dbReference>
<name>A0AAW4PTH2_9EURY</name>
<proteinExistence type="predicted"/>
<dbReference type="AlphaFoldDB" id="A0AAW4PTH2"/>
<dbReference type="EMBL" id="RKLR01000006">
    <property type="protein sequence ID" value="MBX0324288.1"/>
    <property type="molecule type" value="Genomic_DNA"/>
</dbReference>
<evidence type="ECO:0000313" key="3">
    <source>
        <dbReference type="Proteomes" id="UP001430377"/>
    </source>
</evidence>
<dbReference type="Pfam" id="PF18545">
    <property type="entry name" value="HalOD1"/>
    <property type="match status" value="1"/>
</dbReference>
<feature type="domain" description="Halobacterial output" evidence="1">
    <location>
        <begin position="7"/>
        <end position="70"/>
    </location>
</feature>
<reference evidence="2 3" key="1">
    <citation type="submission" date="2021-06" db="EMBL/GenBank/DDBJ databases">
        <title>Halomicroarcula sp. a new haloarchaeum isolated from saline soil.</title>
        <authorList>
            <person name="Duran-Viseras A."/>
            <person name="Sanchez-Porro C."/>
            <person name="Ventosa A."/>
        </authorList>
    </citation>
    <scope>NUCLEOTIDE SEQUENCE [LARGE SCALE GENOMIC DNA]</scope>
    <source>
        <strain evidence="2 3">F13</strain>
    </source>
</reference>
<evidence type="ECO:0000313" key="2">
    <source>
        <dbReference type="EMBL" id="MBX0324288.1"/>
    </source>
</evidence>
<evidence type="ECO:0000259" key="1">
    <source>
        <dbReference type="Pfam" id="PF18545"/>
    </source>
</evidence>